<sequence>MKQLHITLSALLMTLFTSACSSTALSETMTEQELNNLEKIYSFNAKAEYISFVVKSTGCTSKDDFELLQQEAKGVYEFALKRNKADLCRAMPRAYPVTFKLPEAIDSIDLIKVLNPRYDSEAQKAAKHTRKQG</sequence>
<keyword evidence="1" id="KW-0732">Signal</keyword>
<accession>A0ABU8ETM8</accession>
<dbReference type="PROSITE" id="PS51257">
    <property type="entry name" value="PROKAR_LIPOPROTEIN"/>
    <property type="match status" value="1"/>
</dbReference>
<evidence type="ECO:0000313" key="2">
    <source>
        <dbReference type="EMBL" id="MEI4550324.1"/>
    </source>
</evidence>
<comment type="caution">
    <text evidence="2">The sequence shown here is derived from an EMBL/GenBank/DDBJ whole genome shotgun (WGS) entry which is preliminary data.</text>
</comment>
<gene>
    <name evidence="2" type="ORF">WAE96_11660</name>
</gene>
<dbReference type="EMBL" id="JBAWKS010000001">
    <property type="protein sequence ID" value="MEI4550324.1"/>
    <property type="molecule type" value="Genomic_DNA"/>
</dbReference>
<dbReference type="Proteomes" id="UP001382455">
    <property type="component" value="Unassembled WGS sequence"/>
</dbReference>
<evidence type="ECO:0000313" key="3">
    <source>
        <dbReference type="Proteomes" id="UP001382455"/>
    </source>
</evidence>
<feature type="signal peptide" evidence="1">
    <location>
        <begin position="1"/>
        <end position="19"/>
    </location>
</feature>
<name>A0ABU8ETM8_9GAMM</name>
<dbReference type="RefSeq" id="WP_138635019.1">
    <property type="nucleotide sequence ID" value="NZ_JBAWKS010000001.1"/>
</dbReference>
<keyword evidence="3" id="KW-1185">Reference proteome</keyword>
<organism evidence="2 3">
    <name type="scientific">Pseudoalteromonas spongiae</name>
    <dbReference type="NCBI Taxonomy" id="298657"/>
    <lineage>
        <taxon>Bacteria</taxon>
        <taxon>Pseudomonadati</taxon>
        <taxon>Pseudomonadota</taxon>
        <taxon>Gammaproteobacteria</taxon>
        <taxon>Alteromonadales</taxon>
        <taxon>Pseudoalteromonadaceae</taxon>
        <taxon>Pseudoalteromonas</taxon>
    </lineage>
</organism>
<evidence type="ECO:0008006" key="4">
    <source>
        <dbReference type="Google" id="ProtNLM"/>
    </source>
</evidence>
<proteinExistence type="predicted"/>
<feature type="chain" id="PRO_5046867087" description="Lipoprotein" evidence="1">
    <location>
        <begin position="20"/>
        <end position="133"/>
    </location>
</feature>
<reference evidence="2 3" key="1">
    <citation type="submission" date="2023-12" db="EMBL/GenBank/DDBJ databases">
        <title>Friends and Foes: Symbiotic and Algicidal bacterial influence on Karenia brevis blooms.</title>
        <authorList>
            <person name="Fei C."/>
            <person name="Mohamed A.R."/>
            <person name="Booker A."/>
            <person name="Arshad M."/>
            <person name="Klass S."/>
            <person name="Ahn S."/>
            <person name="Gilbert P.M."/>
            <person name="Heil C.A."/>
            <person name="Martinez J.M."/>
            <person name="Amin S.A."/>
        </authorList>
    </citation>
    <scope>NUCLEOTIDE SEQUENCE [LARGE SCALE GENOMIC DNA]</scope>
    <source>
        <strain evidence="2 3">CE15</strain>
    </source>
</reference>
<evidence type="ECO:0000256" key="1">
    <source>
        <dbReference type="SAM" id="SignalP"/>
    </source>
</evidence>
<protein>
    <recommendedName>
        <fullName evidence="4">Lipoprotein</fullName>
    </recommendedName>
</protein>